<dbReference type="AlphaFoldDB" id="Q0YPV6"/>
<organism evidence="7 8">
    <name type="scientific">Chlorobium ferrooxidans DSM 13031</name>
    <dbReference type="NCBI Taxonomy" id="377431"/>
    <lineage>
        <taxon>Bacteria</taxon>
        <taxon>Pseudomonadati</taxon>
        <taxon>Chlorobiota</taxon>
        <taxon>Chlorobiia</taxon>
        <taxon>Chlorobiales</taxon>
        <taxon>Chlorobiaceae</taxon>
        <taxon>Chlorobium/Pelodictyon group</taxon>
        <taxon>Chlorobium</taxon>
    </lineage>
</organism>
<reference evidence="7 8" key="1">
    <citation type="submission" date="2006-07" db="EMBL/GenBank/DDBJ databases">
        <title>Annotation of the draft genome assembly of Chlorobium ferroxidans DSM 13031.</title>
        <authorList>
            <consortium name="US DOE Joint Genome Institute (JGI-ORNL)"/>
            <person name="Larimer F."/>
            <person name="Land M."/>
            <person name="Hauser L."/>
        </authorList>
    </citation>
    <scope>NUCLEOTIDE SEQUENCE [LARGE SCALE GENOMIC DNA]</scope>
    <source>
        <strain evidence="7 8">DSM 13031</strain>
    </source>
</reference>
<evidence type="ECO:0000256" key="1">
    <source>
        <dbReference type="ARBA" id="ARBA00004127"/>
    </source>
</evidence>
<evidence type="ECO:0000313" key="7">
    <source>
        <dbReference type="EMBL" id="EAT58305.1"/>
    </source>
</evidence>
<dbReference type="InterPro" id="IPR010652">
    <property type="entry name" value="DUF1232"/>
</dbReference>
<dbReference type="Proteomes" id="UP000004162">
    <property type="component" value="Unassembled WGS sequence"/>
</dbReference>
<dbReference type="EMBL" id="AASE01000023">
    <property type="protein sequence ID" value="EAT58305.1"/>
    <property type="molecule type" value="Genomic_DNA"/>
</dbReference>
<evidence type="ECO:0000256" key="4">
    <source>
        <dbReference type="ARBA" id="ARBA00023136"/>
    </source>
</evidence>
<proteinExistence type="predicted"/>
<dbReference type="OrthoDB" id="9800034at2"/>
<keyword evidence="4 5" id="KW-0472">Membrane</keyword>
<keyword evidence="8" id="KW-1185">Reference proteome</keyword>
<keyword evidence="3 5" id="KW-1133">Transmembrane helix</keyword>
<reference evidence="7 8" key="2">
    <citation type="submission" date="2006-07" db="EMBL/GenBank/DDBJ databases">
        <title>Sequencing of the draft genome and assembly of Chlorobium ferroxidans DSM 13031.</title>
        <authorList>
            <consortium name="US DOE Joint Genome Institute (JGI-PGF)"/>
            <person name="Copeland A."/>
            <person name="Lucas S."/>
            <person name="Lapidus A."/>
            <person name="Barry K."/>
            <person name="Glavina del Rio T."/>
            <person name="Dalin E."/>
            <person name="Tice H."/>
            <person name="Bruce D."/>
            <person name="Pitluck S."/>
            <person name="Richardson P."/>
        </authorList>
    </citation>
    <scope>NUCLEOTIDE SEQUENCE [LARGE SCALE GENOMIC DNA]</scope>
    <source>
        <strain evidence="7 8">DSM 13031</strain>
    </source>
</reference>
<comment type="subcellular location">
    <subcellularLocation>
        <location evidence="1">Endomembrane system</location>
        <topology evidence="1">Multi-pass membrane protein</topology>
    </subcellularLocation>
</comment>
<keyword evidence="2 5" id="KW-0812">Transmembrane</keyword>
<evidence type="ECO:0000256" key="2">
    <source>
        <dbReference type="ARBA" id="ARBA00022692"/>
    </source>
</evidence>
<evidence type="ECO:0000313" key="8">
    <source>
        <dbReference type="Proteomes" id="UP000004162"/>
    </source>
</evidence>
<dbReference type="GO" id="GO:0012505">
    <property type="term" value="C:endomembrane system"/>
    <property type="evidence" value="ECO:0007669"/>
    <property type="project" value="UniProtKB-SubCell"/>
</dbReference>
<dbReference type="RefSeq" id="WP_006367059.1">
    <property type="nucleotide sequence ID" value="NZ_AASE01000023.1"/>
</dbReference>
<dbReference type="Pfam" id="PF06803">
    <property type="entry name" value="DUF1232"/>
    <property type="match status" value="1"/>
</dbReference>
<comment type="caution">
    <text evidence="7">The sequence shown here is derived from an EMBL/GenBank/DDBJ whole genome shotgun (WGS) entry which is preliminary data.</text>
</comment>
<accession>Q0YPV6</accession>
<evidence type="ECO:0000256" key="3">
    <source>
        <dbReference type="ARBA" id="ARBA00022989"/>
    </source>
</evidence>
<feature type="domain" description="DUF1232" evidence="6">
    <location>
        <begin position="71"/>
        <end position="106"/>
    </location>
</feature>
<protein>
    <recommendedName>
        <fullName evidence="6">DUF1232 domain-containing protein</fullName>
    </recommendedName>
</protein>
<evidence type="ECO:0000259" key="6">
    <source>
        <dbReference type="Pfam" id="PF06803"/>
    </source>
</evidence>
<sequence>MSKRFEKTRRKAEQAIKDPVKRKKLLETAVKLSKPGKHTSQLSEISGKIQSLARMLRCYFTKEYTDVPWQTIVLVTAALIYFVSPFDAIADFIPLIGFADDIAIVSAVFASIIQDVDRFSAWEAAKAAEAEPASYTLIENQ</sequence>
<gene>
    <name evidence="7" type="ORF">CferDRAFT_0421</name>
</gene>
<evidence type="ECO:0000256" key="5">
    <source>
        <dbReference type="SAM" id="Phobius"/>
    </source>
</evidence>
<feature type="transmembrane region" description="Helical" evidence="5">
    <location>
        <begin position="67"/>
        <end position="86"/>
    </location>
</feature>
<name>Q0YPV6_9CHLB</name>